<feature type="region of interest" description="Disordered" evidence="8">
    <location>
        <begin position="36"/>
        <end position="59"/>
    </location>
</feature>
<evidence type="ECO:0000313" key="12">
    <source>
        <dbReference type="RefSeq" id="XP_054836779.1"/>
    </source>
</evidence>
<name>A0AA97KZI6_EUBMA</name>
<dbReference type="AlphaFoldDB" id="A0AA97KZI6"/>
<dbReference type="Proteomes" id="UP001190640">
    <property type="component" value="Chromosome 5"/>
</dbReference>
<keyword evidence="5 9" id="KW-1133">Transmembrane helix</keyword>
<reference evidence="12" key="1">
    <citation type="submission" date="2025-08" db="UniProtKB">
        <authorList>
            <consortium name="RefSeq"/>
        </authorList>
    </citation>
    <scope>IDENTIFICATION</scope>
    <source>
        <tissue evidence="12">Blood</tissue>
    </source>
</reference>
<proteinExistence type="inferred from homology"/>
<keyword evidence="7" id="KW-0325">Glycoprotein</keyword>
<feature type="chain" id="PRO_5041739092" evidence="10">
    <location>
        <begin position="30"/>
        <end position="142"/>
    </location>
</feature>
<comment type="subcellular location">
    <subcellularLocation>
        <location evidence="1">Membrane</location>
        <topology evidence="1">Single-pass type I membrane protein</topology>
    </subcellularLocation>
</comment>
<feature type="transmembrane region" description="Helical" evidence="9">
    <location>
        <begin position="81"/>
        <end position="102"/>
    </location>
</feature>
<comment type="similarity">
    <text evidence="2">Belongs to the FAM174 family.</text>
</comment>
<evidence type="ECO:0000313" key="11">
    <source>
        <dbReference type="Proteomes" id="UP001190640"/>
    </source>
</evidence>
<sequence>MHPSECAFRDRMAATRLVLMAVLLAAVAAINETATTSSATVPSEHGGHSQGAAPDPAAATITAPLPPSGLFGLGLPALRRAFYVFLGLAGLAFVYYLGLRVFRTRKPTRKKYGLLSNSEDNMEMASLESDEETVFETRNLRR</sequence>
<keyword evidence="4 10" id="KW-0732">Signal</keyword>
<dbReference type="Pfam" id="PF06679">
    <property type="entry name" value="DUF1180"/>
    <property type="match status" value="1"/>
</dbReference>
<dbReference type="GO" id="GO:0016020">
    <property type="term" value="C:membrane"/>
    <property type="evidence" value="ECO:0007669"/>
    <property type="project" value="UniProtKB-SubCell"/>
</dbReference>
<dbReference type="PANTHER" id="PTHR28607:SF2">
    <property type="entry name" value="PROTEIN FAM174C"/>
    <property type="match status" value="1"/>
</dbReference>
<dbReference type="RefSeq" id="XP_054836779.1">
    <property type="nucleotide sequence ID" value="XM_054980804.1"/>
</dbReference>
<evidence type="ECO:0000256" key="9">
    <source>
        <dbReference type="SAM" id="Phobius"/>
    </source>
</evidence>
<evidence type="ECO:0000256" key="8">
    <source>
        <dbReference type="SAM" id="MobiDB-lite"/>
    </source>
</evidence>
<evidence type="ECO:0000256" key="4">
    <source>
        <dbReference type="ARBA" id="ARBA00022729"/>
    </source>
</evidence>
<organism evidence="11 12">
    <name type="scientific">Eublepharis macularius</name>
    <name type="common">Leopard gecko</name>
    <name type="synonym">Cyrtodactylus macularius</name>
    <dbReference type="NCBI Taxonomy" id="481883"/>
    <lineage>
        <taxon>Eukaryota</taxon>
        <taxon>Metazoa</taxon>
        <taxon>Chordata</taxon>
        <taxon>Craniata</taxon>
        <taxon>Vertebrata</taxon>
        <taxon>Euteleostomi</taxon>
        <taxon>Lepidosauria</taxon>
        <taxon>Squamata</taxon>
        <taxon>Bifurcata</taxon>
        <taxon>Gekkota</taxon>
        <taxon>Eublepharidae</taxon>
        <taxon>Eublepharinae</taxon>
        <taxon>Eublepharis</taxon>
    </lineage>
</organism>
<keyword evidence="11" id="KW-1185">Reference proteome</keyword>
<evidence type="ECO:0000256" key="3">
    <source>
        <dbReference type="ARBA" id="ARBA00022692"/>
    </source>
</evidence>
<evidence type="ECO:0000256" key="1">
    <source>
        <dbReference type="ARBA" id="ARBA00004479"/>
    </source>
</evidence>
<dbReference type="InterPro" id="IPR009565">
    <property type="entry name" value="FAM174-like"/>
</dbReference>
<protein>
    <submittedName>
        <fullName evidence="12">Protein FAM174C</fullName>
    </submittedName>
</protein>
<gene>
    <name evidence="12" type="primary">FAM174C</name>
</gene>
<keyword evidence="6 9" id="KW-0472">Membrane</keyword>
<evidence type="ECO:0000256" key="6">
    <source>
        <dbReference type="ARBA" id="ARBA00023136"/>
    </source>
</evidence>
<dbReference type="CTD" id="55009"/>
<feature type="signal peptide" evidence="10">
    <location>
        <begin position="1"/>
        <end position="29"/>
    </location>
</feature>
<accession>A0AA97KZI6</accession>
<keyword evidence="3 9" id="KW-0812">Transmembrane</keyword>
<evidence type="ECO:0000256" key="7">
    <source>
        <dbReference type="ARBA" id="ARBA00023180"/>
    </source>
</evidence>
<dbReference type="PANTHER" id="PTHR28607">
    <property type="entry name" value="EXPRESSED PROTEIN"/>
    <property type="match status" value="1"/>
</dbReference>
<evidence type="ECO:0000256" key="10">
    <source>
        <dbReference type="SAM" id="SignalP"/>
    </source>
</evidence>
<dbReference type="KEGG" id="emc:129330666"/>
<dbReference type="GeneID" id="129330666"/>
<evidence type="ECO:0000256" key="2">
    <source>
        <dbReference type="ARBA" id="ARBA00006986"/>
    </source>
</evidence>
<dbReference type="GO" id="GO:0005576">
    <property type="term" value="C:extracellular region"/>
    <property type="evidence" value="ECO:0007669"/>
    <property type="project" value="TreeGrafter"/>
</dbReference>
<evidence type="ECO:0000256" key="5">
    <source>
        <dbReference type="ARBA" id="ARBA00022989"/>
    </source>
</evidence>